<accession>A0A8S0VSM1</accession>
<gene>
    <name evidence="2" type="ORF">AAE3_LOCUS9574</name>
</gene>
<dbReference type="PANTHER" id="PTHR33112">
    <property type="entry name" value="DOMAIN PROTEIN, PUTATIVE-RELATED"/>
    <property type="match status" value="1"/>
</dbReference>
<evidence type="ECO:0000259" key="1">
    <source>
        <dbReference type="Pfam" id="PF06985"/>
    </source>
</evidence>
<dbReference type="PANTHER" id="PTHR33112:SF12">
    <property type="entry name" value="HETEROKARYON INCOMPATIBILITY DOMAIN-CONTAINING PROTEIN"/>
    <property type="match status" value="1"/>
</dbReference>
<dbReference type="Proteomes" id="UP000467700">
    <property type="component" value="Unassembled WGS sequence"/>
</dbReference>
<evidence type="ECO:0000313" key="3">
    <source>
        <dbReference type="Proteomes" id="UP000467700"/>
    </source>
</evidence>
<name>A0A8S0VSM1_CYCAE</name>
<comment type="caution">
    <text evidence="2">The sequence shown here is derived from an EMBL/GenBank/DDBJ whole genome shotgun (WGS) entry which is preliminary data.</text>
</comment>
<dbReference type="OrthoDB" id="5125733at2759"/>
<dbReference type="InterPro" id="IPR010730">
    <property type="entry name" value="HET"/>
</dbReference>
<keyword evidence="3" id="KW-1185">Reference proteome</keyword>
<dbReference type="Pfam" id="PF06985">
    <property type="entry name" value="HET"/>
    <property type="match status" value="1"/>
</dbReference>
<evidence type="ECO:0000313" key="2">
    <source>
        <dbReference type="EMBL" id="CAA7267409.1"/>
    </source>
</evidence>
<dbReference type="EMBL" id="CACVBS010000059">
    <property type="protein sequence ID" value="CAA7267409.1"/>
    <property type="molecule type" value="Genomic_DNA"/>
</dbReference>
<organism evidence="2 3">
    <name type="scientific">Cyclocybe aegerita</name>
    <name type="common">Black poplar mushroom</name>
    <name type="synonym">Agrocybe aegerita</name>
    <dbReference type="NCBI Taxonomy" id="1973307"/>
    <lineage>
        <taxon>Eukaryota</taxon>
        <taxon>Fungi</taxon>
        <taxon>Dikarya</taxon>
        <taxon>Basidiomycota</taxon>
        <taxon>Agaricomycotina</taxon>
        <taxon>Agaricomycetes</taxon>
        <taxon>Agaricomycetidae</taxon>
        <taxon>Agaricales</taxon>
        <taxon>Agaricineae</taxon>
        <taxon>Bolbitiaceae</taxon>
        <taxon>Cyclocybe</taxon>
    </lineage>
</organism>
<reference evidence="2 3" key="1">
    <citation type="submission" date="2020-01" db="EMBL/GenBank/DDBJ databases">
        <authorList>
            <person name="Gupta K D."/>
        </authorList>
    </citation>
    <scope>NUCLEOTIDE SEQUENCE [LARGE SCALE GENOMIC DNA]</scope>
</reference>
<protein>
    <recommendedName>
        <fullName evidence="1">Heterokaryon incompatibility domain-containing protein</fullName>
    </recommendedName>
</protein>
<proteinExistence type="predicted"/>
<feature type="domain" description="Heterokaryon incompatibility" evidence="1">
    <location>
        <begin position="94"/>
        <end position="198"/>
    </location>
</feature>
<sequence length="584" mass="65481">MDPDAKELKPTIQLIQPFLPTQVSPESTSPPDIEHHGSIVRPTLDIPLLKKWLEVCSKHGHITPKWSEPDTPFQILLIDVLQRCLVRAGAEKNYVALSYTWGGDQKIKLLRANLEQWKKPGGMLEYSEFPKTLGDAIALVRAMGESYLWIDALCIVQDDEGPDRDTQLKQMNKVYEFARFTLIAAAGSNADAGLPGHSLTVPLPPLLDAIAITQWRTRGWTYQEQLLSPRSLIFTPYQVYYQCDGQVFQEDFRSPSEVDGRARRNSWYSNERLSTPMERILCTDPRTLELSTQEGSPAGLFDRYRSVIGVYTRRDLGRKSDVIAAFSGISAALQCFPASMGYVAGLSVGGLTNALLWTPKQPLTRRRDKIGGKEVNVFPTWSWAGWVGPVSIENVSDLNAPQVSEWWIIYGPKEKEEKVKLPIVDLKTENYYQRQKEGPFSQRRNGAWEVSQAHTLEFRTMVATFHVSVNEGQNTSGFFPIYDAKDQWVGALSVTSVDAQNALQSDEAVLETKALRLFLLVSNRSSSAAIFSDPAVFPSGKEFALNVMMVDRLASGEMERLGHGVIHITARKEACPVKEEVRMI</sequence>
<dbReference type="AlphaFoldDB" id="A0A8S0VSM1"/>